<comment type="caution">
    <text evidence="3">The sequence shown here is derived from an EMBL/GenBank/DDBJ whole genome shotgun (WGS) entry which is preliminary data.</text>
</comment>
<dbReference type="RefSeq" id="WP_214347474.1">
    <property type="nucleotide sequence ID" value="NZ_JAHBOH010000001.1"/>
</dbReference>
<dbReference type="Proteomes" id="UP000722125">
    <property type="component" value="Unassembled WGS sequence"/>
</dbReference>
<name>A0ABS5TWW7_9CELL</name>
<feature type="compositionally biased region" description="Low complexity" evidence="1">
    <location>
        <begin position="424"/>
        <end position="456"/>
    </location>
</feature>
<dbReference type="PANTHER" id="PTHR42923">
    <property type="entry name" value="PROTOPORPHYRINOGEN OXIDASE"/>
    <property type="match status" value="1"/>
</dbReference>
<evidence type="ECO:0000313" key="4">
    <source>
        <dbReference type="Proteomes" id="UP000722125"/>
    </source>
</evidence>
<reference evidence="3 4" key="1">
    <citation type="submission" date="2021-05" db="EMBL/GenBank/DDBJ databases">
        <title>Description of Cellulomonas sp. DKR-3 sp. nov.</title>
        <authorList>
            <person name="Dahal R.H."/>
            <person name="Chaudhary D.K."/>
        </authorList>
    </citation>
    <scope>NUCLEOTIDE SEQUENCE [LARGE SCALE GENOMIC DNA]</scope>
    <source>
        <strain evidence="3 4">DKR-3</strain>
    </source>
</reference>
<evidence type="ECO:0000259" key="2">
    <source>
        <dbReference type="Pfam" id="PF01593"/>
    </source>
</evidence>
<keyword evidence="4" id="KW-1185">Reference proteome</keyword>
<dbReference type="InterPro" id="IPR036188">
    <property type="entry name" value="FAD/NAD-bd_sf"/>
</dbReference>
<feature type="domain" description="Amine oxidase" evidence="2">
    <location>
        <begin position="38"/>
        <end position="270"/>
    </location>
</feature>
<gene>
    <name evidence="3" type="ORF">KIN34_04850</name>
</gene>
<proteinExistence type="predicted"/>
<accession>A0ABS5TWW7</accession>
<evidence type="ECO:0000313" key="3">
    <source>
        <dbReference type="EMBL" id="MBT0993613.1"/>
    </source>
</evidence>
<dbReference type="PANTHER" id="PTHR42923:SF3">
    <property type="entry name" value="PROTOPORPHYRINOGEN OXIDASE"/>
    <property type="match status" value="1"/>
</dbReference>
<feature type="region of interest" description="Disordered" evidence="1">
    <location>
        <begin position="1"/>
        <end position="26"/>
    </location>
</feature>
<sequence>MPASASVPAEDVGPSRRGRAEPTSSARSWGAVVVGGGVAGLVAARELASAGLRVLVVEARDRVGGAVRGHVVGGLELDAGAESFATRGGTVAAYLADLGLTDRITSPAPLGSWVHLPTGDGPLPRTGLLGIPSSPWSRDVRRTLGTVGAARAALDLVLPRRVGAGTTSLGGLVRARMGSRVVDRLVRPVVAGVHAAEPDELAVDAVAPGLPAALAEHRSLARAVRTLRAAAPAGSAVQGLVGGMHTLVTALEADLAAHGAQVRTRTRALRLIPPPTADVPTRARPLDVRGGDAASAVDGVGLDGVGTDGVGPDEVGIELSDGSVVRAQRVVVATPEAAGLLASLLPGTSVGLDAGADVRLVTLVLDAPALDAAPRGTGVLVAREATDVVAKALTHATAKWPWLAERTGPGRHVVRLSYGRGDDAPAGDAAPADDAALAGDGASGDAASDDAAAAPGPRAPSDDDALVRRALADASTLLGVPLAEEQVVASAVVRWTQALPRPSAQHRDAVATVRASLAEHASRPGGARVAACGAWLAGNGLASVLPDAAAAARSVLRAT</sequence>
<dbReference type="EMBL" id="JAHBOH010000001">
    <property type="protein sequence ID" value="MBT0993613.1"/>
    <property type="molecule type" value="Genomic_DNA"/>
</dbReference>
<protein>
    <submittedName>
        <fullName evidence="3">FAD-dependent oxidoreductase</fullName>
    </submittedName>
</protein>
<feature type="region of interest" description="Disordered" evidence="1">
    <location>
        <begin position="424"/>
        <end position="463"/>
    </location>
</feature>
<dbReference type="Pfam" id="PF01593">
    <property type="entry name" value="Amino_oxidase"/>
    <property type="match status" value="1"/>
</dbReference>
<dbReference type="InterPro" id="IPR050464">
    <property type="entry name" value="Zeta_carotene_desat/Oxidored"/>
</dbReference>
<dbReference type="InterPro" id="IPR002937">
    <property type="entry name" value="Amino_oxidase"/>
</dbReference>
<organism evidence="3 4">
    <name type="scientific">Cellulomonas fulva</name>
    <dbReference type="NCBI Taxonomy" id="2835530"/>
    <lineage>
        <taxon>Bacteria</taxon>
        <taxon>Bacillati</taxon>
        <taxon>Actinomycetota</taxon>
        <taxon>Actinomycetes</taxon>
        <taxon>Micrococcales</taxon>
        <taxon>Cellulomonadaceae</taxon>
        <taxon>Cellulomonas</taxon>
    </lineage>
</organism>
<dbReference type="Gene3D" id="3.50.50.60">
    <property type="entry name" value="FAD/NAD(P)-binding domain"/>
    <property type="match status" value="1"/>
</dbReference>
<dbReference type="Gene3D" id="3.90.660.20">
    <property type="entry name" value="Protoporphyrinogen oxidase, mitochondrial, domain 2"/>
    <property type="match status" value="2"/>
</dbReference>
<dbReference type="SUPFAM" id="SSF54373">
    <property type="entry name" value="FAD-linked reductases, C-terminal domain"/>
    <property type="match status" value="1"/>
</dbReference>
<evidence type="ECO:0000256" key="1">
    <source>
        <dbReference type="SAM" id="MobiDB-lite"/>
    </source>
</evidence>
<dbReference type="SUPFAM" id="SSF51905">
    <property type="entry name" value="FAD/NAD(P)-binding domain"/>
    <property type="match status" value="1"/>
</dbReference>
<dbReference type="Gene3D" id="1.10.3110.10">
    <property type="entry name" value="protoporphyrinogen ix oxidase, domain 3"/>
    <property type="match status" value="1"/>
</dbReference>